<name>A0A8J3LII1_9ACTN</name>
<evidence type="ECO:0000313" key="3">
    <source>
        <dbReference type="EMBL" id="GIG72337.1"/>
    </source>
</evidence>
<comment type="caution">
    <text evidence="3">The sequence shown here is derived from an EMBL/GenBank/DDBJ whole genome shotgun (WGS) entry which is preliminary data.</text>
</comment>
<dbReference type="InterPro" id="IPR043725">
    <property type="entry name" value="DUF5667"/>
</dbReference>
<reference evidence="3" key="1">
    <citation type="submission" date="2021-01" db="EMBL/GenBank/DDBJ databases">
        <title>Whole genome shotgun sequence of Planosporangium flavigriseum NBRC 105377.</title>
        <authorList>
            <person name="Komaki H."/>
            <person name="Tamura T."/>
        </authorList>
    </citation>
    <scope>NUCLEOTIDE SEQUENCE</scope>
    <source>
        <strain evidence="3">NBRC 105377</strain>
    </source>
</reference>
<accession>A0A8J3LII1</accession>
<organism evidence="3 4">
    <name type="scientific">Planosporangium flavigriseum</name>
    <dbReference type="NCBI Taxonomy" id="373681"/>
    <lineage>
        <taxon>Bacteria</taxon>
        <taxon>Bacillati</taxon>
        <taxon>Actinomycetota</taxon>
        <taxon>Actinomycetes</taxon>
        <taxon>Micromonosporales</taxon>
        <taxon>Micromonosporaceae</taxon>
        <taxon>Planosporangium</taxon>
    </lineage>
</organism>
<dbReference type="Proteomes" id="UP000653674">
    <property type="component" value="Unassembled WGS sequence"/>
</dbReference>
<protein>
    <recommendedName>
        <fullName evidence="2">DUF5667 domain-containing protein</fullName>
    </recommendedName>
</protein>
<dbReference type="AlphaFoldDB" id="A0A8J3LII1"/>
<feature type="compositionally biased region" description="Polar residues" evidence="1">
    <location>
        <begin position="305"/>
        <end position="332"/>
    </location>
</feature>
<dbReference type="EMBL" id="BONU01000003">
    <property type="protein sequence ID" value="GIG72337.1"/>
    <property type="molecule type" value="Genomic_DNA"/>
</dbReference>
<feature type="region of interest" description="Disordered" evidence="1">
    <location>
        <begin position="301"/>
        <end position="358"/>
    </location>
</feature>
<gene>
    <name evidence="3" type="ORF">Pfl04_07410</name>
</gene>
<feature type="compositionally biased region" description="Low complexity" evidence="1">
    <location>
        <begin position="339"/>
        <end position="355"/>
    </location>
</feature>
<evidence type="ECO:0000259" key="2">
    <source>
        <dbReference type="Pfam" id="PF18915"/>
    </source>
</evidence>
<feature type="domain" description="DUF5667" evidence="2">
    <location>
        <begin position="141"/>
        <end position="183"/>
    </location>
</feature>
<evidence type="ECO:0000256" key="1">
    <source>
        <dbReference type="SAM" id="MobiDB-lite"/>
    </source>
</evidence>
<sequence length="370" mass="38736">MFAVNLFFFRRQRAERFAQLLDNAYGGARHPDACFTADQELNDLMGVGDRLRRIDVDAQADPEFRTDLRAMLMATIERDGIGASAVEPDATRQFARRPAATASMLAWLPLRSRRARGAVVVGLAVSALALASMSALSGDAKPGDALYGVKRSGEQAQVALSSSQLSRGQLYLDFARTRLNEAAAGRGDVVAILADMDGETRQGVRLITATAVERRDPASLDPIDVFAAGQRHTIAGMLATLTGTPRTRTVASLQLLDQITQRVATLRTSLNCGDLSGSPVDELGPVPGGCAIQNPSASGVYGAPTGSSPARNDATQAPASGLGVTTSGTTPRGITVTRPAAQTPATSAPQPSQPADDGLLDRIARMLGVG</sequence>
<keyword evidence="4" id="KW-1185">Reference proteome</keyword>
<evidence type="ECO:0000313" key="4">
    <source>
        <dbReference type="Proteomes" id="UP000653674"/>
    </source>
</evidence>
<proteinExistence type="predicted"/>
<dbReference type="Pfam" id="PF18915">
    <property type="entry name" value="DUF5667"/>
    <property type="match status" value="1"/>
</dbReference>